<keyword evidence="1 2" id="KW-0175">Coiled coil</keyword>
<dbReference type="Proteomes" id="UP000085678">
    <property type="component" value="Unplaced"/>
</dbReference>
<proteinExistence type="predicted"/>
<feature type="region of interest" description="Disordered" evidence="3">
    <location>
        <begin position="484"/>
        <end position="518"/>
    </location>
</feature>
<keyword evidence="5" id="KW-1185">Reference proteome</keyword>
<dbReference type="PANTHER" id="PTHR21694">
    <property type="entry name" value="COILED-COIL DOMAIN-CONTAINING PROTEIN 63"/>
    <property type="match status" value="1"/>
</dbReference>
<evidence type="ECO:0000259" key="4">
    <source>
        <dbReference type="Pfam" id="PF21773"/>
    </source>
</evidence>
<feature type="coiled-coil region" evidence="2">
    <location>
        <begin position="105"/>
        <end position="212"/>
    </location>
</feature>
<feature type="region of interest" description="Disordered" evidence="3">
    <location>
        <begin position="531"/>
        <end position="558"/>
    </location>
</feature>
<feature type="coiled-coil region" evidence="2">
    <location>
        <begin position="338"/>
        <end position="411"/>
    </location>
</feature>
<feature type="coiled-coil region" evidence="2">
    <location>
        <begin position="26"/>
        <end position="78"/>
    </location>
</feature>
<reference evidence="6" key="1">
    <citation type="submission" date="2025-08" db="UniProtKB">
        <authorList>
            <consortium name="RefSeq"/>
        </authorList>
    </citation>
    <scope>IDENTIFICATION</scope>
    <source>
        <tissue evidence="6">Gonads</tissue>
    </source>
</reference>
<organism evidence="5 6">
    <name type="scientific">Lingula anatina</name>
    <name type="common">Brachiopod</name>
    <name type="synonym">Lingula unguis</name>
    <dbReference type="NCBI Taxonomy" id="7574"/>
    <lineage>
        <taxon>Eukaryota</taxon>
        <taxon>Metazoa</taxon>
        <taxon>Spiralia</taxon>
        <taxon>Lophotrochozoa</taxon>
        <taxon>Brachiopoda</taxon>
        <taxon>Linguliformea</taxon>
        <taxon>Lingulata</taxon>
        <taxon>Lingulida</taxon>
        <taxon>Linguloidea</taxon>
        <taxon>Lingulidae</taxon>
        <taxon>Lingula</taxon>
    </lineage>
</organism>
<evidence type="ECO:0000256" key="3">
    <source>
        <dbReference type="SAM" id="MobiDB-lite"/>
    </source>
</evidence>
<dbReference type="PANTHER" id="PTHR21694:SF18">
    <property type="entry name" value="COILED-COIL DOMAIN-CONTAINING PROTEIN 63"/>
    <property type="match status" value="1"/>
</dbReference>
<feature type="domain" description="ODAD1 central coiled coil region" evidence="4">
    <location>
        <begin position="148"/>
        <end position="431"/>
    </location>
</feature>
<dbReference type="Pfam" id="PF21773">
    <property type="entry name" value="ODAD1_CC"/>
    <property type="match status" value="1"/>
</dbReference>
<sequence>MLKATGKRVTEEEDDFCEESLQEMELARLQRQLRIMEGDRKAYQEKSVFIIKKQNAEINALTKENEEINKDLMQALSDKKCAQDMYNTEQLQLLIQSTDDYKALVDGEKLKIAQMDAQIRAMEEKICHQRMTMGGLYNSATKANATSKRLRVLENRLDKAMVNLNKQLATNAKLREEIDHLRQERAVFDNLHKKLSAELQQSKDKVMEIIAEATAAYDSRDDANNKMLSLQERTERDEAHYHVEMKDLQRMIKNDESLREFMTIKDHDRMEYKLMEMAKKKKMGLDADKAIAQNQEKIKTYEEAFERIKTATGEQDIDVIVKQFIEKEGENFALFNYANEVNHEVELLNEEISAIKEDINRFKSEEATVDNSREKMLKELQISIQKATAQTEKSQQRLKEVNKSMENLRQQIGAMFSSTGCDDKPIREMLGAGVGITDSNVMMYLGLIEQRTNEVLAVKEYLEMKEQGIIPPPSAAAQAAPVAVPKPTKPSLSNVVLPRGDSDTEEEEEDVRPLNPDEIRARVLKAMDKRMAEAASLEVEQPRTGSKTPTKTGTKKRV</sequence>
<gene>
    <name evidence="6" type="primary">LOC106153979</name>
</gene>
<evidence type="ECO:0000256" key="1">
    <source>
        <dbReference type="ARBA" id="ARBA00023054"/>
    </source>
</evidence>
<accession>A0A1S3HC58</accession>
<evidence type="ECO:0000313" key="6">
    <source>
        <dbReference type="RefSeq" id="XP_013383598.1"/>
    </source>
</evidence>
<evidence type="ECO:0000313" key="5">
    <source>
        <dbReference type="Proteomes" id="UP000085678"/>
    </source>
</evidence>
<feature type="compositionally biased region" description="Low complexity" evidence="3">
    <location>
        <begin position="542"/>
        <end position="552"/>
    </location>
</feature>
<dbReference type="GO" id="GO:0003341">
    <property type="term" value="P:cilium movement"/>
    <property type="evidence" value="ECO:0007669"/>
    <property type="project" value="TreeGrafter"/>
</dbReference>
<dbReference type="GeneID" id="106153979"/>
<dbReference type="InterPro" id="IPR051876">
    <property type="entry name" value="ODA-DC/CCD"/>
</dbReference>
<dbReference type="OrthoDB" id="6766775at2759"/>
<evidence type="ECO:0000256" key="2">
    <source>
        <dbReference type="SAM" id="Coils"/>
    </source>
</evidence>
<dbReference type="AlphaFoldDB" id="A0A1S3HC58"/>
<protein>
    <submittedName>
        <fullName evidence="6">Coiled-coil domain-containing protein 63 isoform X2</fullName>
    </submittedName>
</protein>
<dbReference type="RefSeq" id="XP_013383598.1">
    <property type="nucleotide sequence ID" value="XM_013528144.2"/>
</dbReference>
<dbReference type="GO" id="GO:0005930">
    <property type="term" value="C:axoneme"/>
    <property type="evidence" value="ECO:0007669"/>
    <property type="project" value="TreeGrafter"/>
</dbReference>
<dbReference type="GO" id="GO:0036158">
    <property type="term" value="P:outer dynein arm assembly"/>
    <property type="evidence" value="ECO:0007669"/>
    <property type="project" value="TreeGrafter"/>
</dbReference>
<dbReference type="InterPro" id="IPR049258">
    <property type="entry name" value="ODAD1_CC"/>
</dbReference>
<name>A0A1S3HC58_LINAN</name>